<evidence type="ECO:0000256" key="3">
    <source>
        <dbReference type="ARBA" id="ARBA00022475"/>
    </source>
</evidence>
<evidence type="ECO:0000256" key="4">
    <source>
        <dbReference type="ARBA" id="ARBA00022679"/>
    </source>
</evidence>
<dbReference type="InterPro" id="IPR007554">
    <property type="entry name" value="Glycerophosphate_synth"/>
</dbReference>
<comment type="subcellular location">
    <subcellularLocation>
        <location evidence="1">Cell membrane</location>
        <topology evidence="1">Peripheral membrane protein</topology>
    </subcellularLocation>
</comment>
<accession>A0A9J6RK24</accession>
<protein>
    <submittedName>
        <fullName evidence="7">CDP-glycerol glycerophosphotransferase family protein</fullName>
    </submittedName>
</protein>
<keyword evidence="6" id="KW-0472">Membrane</keyword>
<evidence type="ECO:0000256" key="5">
    <source>
        <dbReference type="ARBA" id="ARBA00022944"/>
    </source>
</evidence>
<dbReference type="InterPro" id="IPR043148">
    <property type="entry name" value="TagF_C"/>
</dbReference>
<dbReference type="EMBL" id="JAPTGG010000003">
    <property type="protein sequence ID" value="MCZ0864543.1"/>
    <property type="molecule type" value="Genomic_DNA"/>
</dbReference>
<dbReference type="Gene3D" id="3.40.50.12580">
    <property type="match status" value="1"/>
</dbReference>
<dbReference type="GO" id="GO:0019350">
    <property type="term" value="P:teichoic acid biosynthetic process"/>
    <property type="evidence" value="ECO:0007669"/>
    <property type="project" value="UniProtKB-KW"/>
</dbReference>
<name>A0A9J6RK24_9GAMM</name>
<dbReference type="Pfam" id="PF04464">
    <property type="entry name" value="Glyphos_transf"/>
    <property type="match status" value="1"/>
</dbReference>
<evidence type="ECO:0000313" key="7">
    <source>
        <dbReference type="EMBL" id="MCZ0864543.1"/>
    </source>
</evidence>
<keyword evidence="5" id="KW-0777">Teichoic acid biosynthesis</keyword>
<comment type="caution">
    <text evidence="7">The sequence shown here is derived from an EMBL/GenBank/DDBJ whole genome shotgun (WGS) entry which is preliminary data.</text>
</comment>
<keyword evidence="4" id="KW-0808">Transferase</keyword>
<evidence type="ECO:0000256" key="1">
    <source>
        <dbReference type="ARBA" id="ARBA00004202"/>
    </source>
</evidence>
<dbReference type="GO" id="GO:0005886">
    <property type="term" value="C:plasma membrane"/>
    <property type="evidence" value="ECO:0007669"/>
    <property type="project" value="UniProtKB-SubCell"/>
</dbReference>
<dbReference type="SUPFAM" id="SSF53756">
    <property type="entry name" value="UDP-Glycosyltransferase/glycogen phosphorylase"/>
    <property type="match status" value="1"/>
</dbReference>
<evidence type="ECO:0000256" key="6">
    <source>
        <dbReference type="ARBA" id="ARBA00023136"/>
    </source>
</evidence>
<dbReference type="InterPro" id="IPR051612">
    <property type="entry name" value="Teichoic_Acid_Biosynth"/>
</dbReference>
<dbReference type="AlphaFoldDB" id="A0A9J6RK24"/>
<keyword evidence="3" id="KW-1003">Cell membrane</keyword>
<dbReference type="RefSeq" id="WP_258330697.1">
    <property type="nucleotide sequence ID" value="NZ_JAPTGG010000003.1"/>
</dbReference>
<evidence type="ECO:0000313" key="8">
    <source>
        <dbReference type="Proteomes" id="UP001069090"/>
    </source>
</evidence>
<comment type="similarity">
    <text evidence="2">Belongs to the CDP-glycerol glycerophosphotransferase family.</text>
</comment>
<evidence type="ECO:0000256" key="2">
    <source>
        <dbReference type="ARBA" id="ARBA00010488"/>
    </source>
</evidence>
<dbReference type="GO" id="GO:0047355">
    <property type="term" value="F:CDP-glycerol glycerophosphotransferase activity"/>
    <property type="evidence" value="ECO:0007669"/>
    <property type="project" value="InterPro"/>
</dbReference>
<dbReference type="Proteomes" id="UP001069090">
    <property type="component" value="Unassembled WGS sequence"/>
</dbReference>
<dbReference type="PANTHER" id="PTHR37316">
    <property type="entry name" value="TEICHOIC ACID GLYCEROL-PHOSPHATE PRIMASE"/>
    <property type="match status" value="1"/>
</dbReference>
<reference evidence="7 8" key="1">
    <citation type="submission" date="2022-12" db="EMBL/GenBank/DDBJ databases">
        <title>Dasania phycosphaerae sp. nov., isolated from particulate material of the south coast of Korea.</title>
        <authorList>
            <person name="Jiang Y."/>
        </authorList>
    </citation>
    <scope>NUCLEOTIDE SEQUENCE [LARGE SCALE GENOMIC DNA]</scope>
    <source>
        <strain evidence="7 8">GY-19</strain>
    </source>
</reference>
<proteinExistence type="inferred from homology"/>
<dbReference type="Gene3D" id="3.40.50.11820">
    <property type="match status" value="1"/>
</dbReference>
<keyword evidence="8" id="KW-1185">Reference proteome</keyword>
<dbReference type="PANTHER" id="PTHR37316:SF3">
    <property type="entry name" value="TEICHOIC ACID GLYCEROL-PHOSPHATE TRANSFERASE"/>
    <property type="match status" value="1"/>
</dbReference>
<organism evidence="7 8">
    <name type="scientific">Dasania phycosphaerae</name>
    <dbReference type="NCBI Taxonomy" id="2950436"/>
    <lineage>
        <taxon>Bacteria</taxon>
        <taxon>Pseudomonadati</taxon>
        <taxon>Pseudomonadota</taxon>
        <taxon>Gammaproteobacteria</taxon>
        <taxon>Cellvibrionales</taxon>
        <taxon>Spongiibacteraceae</taxon>
        <taxon>Dasania</taxon>
    </lineage>
</organism>
<gene>
    <name evidence="7" type="ORF">O0V09_04990</name>
</gene>
<sequence>MYSKRTQKRIQQITSLLSPLAKLLSLTVIKTNSKQQIWGFLLSEHQGLDGNVRAMLDYAYQQANVTPYIINARDDEIAKYQQLYPGITVVFPHSWRQGHFRLRCNTHAYFVTHGTQELRGLYGMLKPKVINLWHGIPLKGMCNLDYKFKRSSLAKLFKRGLGIDAFCVSSMTERALIAGCFLMDAQRIKVTGIPRNDWLTSPAEQLPQDLAADQSKLKALLNGKKLILYAPTFRDYDRKACGFTTETITQLKAILAQHNAVLGIRAHPRDQGLFSPFIDNTNVLDLDYRHYPELNTVMRNTDILITDYSSLWVDFLLLDKPIVGYAFDMEQYQGARGLLYDYENQFPGPLTQTWPQLASTLEALLAQSSLNVSEKQQWLKRFFHQPLEGSRCQAIEQLVAELS</sequence>
<dbReference type="InterPro" id="IPR043149">
    <property type="entry name" value="TagF_N"/>
</dbReference>